<evidence type="ECO:0000313" key="1">
    <source>
        <dbReference type="EMBL" id="KAK9116319.1"/>
    </source>
</evidence>
<name>A0AAP0NSC3_9MAGN</name>
<reference evidence="1 2" key="1">
    <citation type="submission" date="2024-01" db="EMBL/GenBank/DDBJ databases">
        <title>Genome assemblies of Stephania.</title>
        <authorList>
            <person name="Yang L."/>
        </authorList>
    </citation>
    <scope>NUCLEOTIDE SEQUENCE [LARGE SCALE GENOMIC DNA]</scope>
    <source>
        <strain evidence="1">QJT</strain>
        <tissue evidence="1">Leaf</tissue>
    </source>
</reference>
<keyword evidence="2" id="KW-1185">Reference proteome</keyword>
<protein>
    <submittedName>
        <fullName evidence="1">Uncharacterized protein</fullName>
    </submittedName>
</protein>
<sequence>MARNECINETLDDNSYSSLSLVLLARIATVCVPHGGSLSIVVSEIFEVIHFVERKMSSTTFENKKKSKFAKGASQGPSHRDDLLEIFGISDTVVLQANYDIDQAIAVVRRLKDVLPSDLVREELGILTSFVQQQRIRSVEELHDYIEQLFVEMLNELLIQLPNVIYKEIIECNPQYYEKVIKFSLKLLCEVESLEAFVQLSYPIGTNISDLITVLMANN</sequence>
<proteinExistence type="predicted"/>
<evidence type="ECO:0000313" key="2">
    <source>
        <dbReference type="Proteomes" id="UP001417504"/>
    </source>
</evidence>
<accession>A0AAP0NSC3</accession>
<gene>
    <name evidence="1" type="ORF">Sjap_015266</name>
</gene>
<dbReference type="Proteomes" id="UP001417504">
    <property type="component" value="Unassembled WGS sequence"/>
</dbReference>
<dbReference type="EMBL" id="JBBNAE010000006">
    <property type="protein sequence ID" value="KAK9116319.1"/>
    <property type="molecule type" value="Genomic_DNA"/>
</dbReference>
<comment type="caution">
    <text evidence="1">The sequence shown here is derived from an EMBL/GenBank/DDBJ whole genome shotgun (WGS) entry which is preliminary data.</text>
</comment>
<organism evidence="1 2">
    <name type="scientific">Stephania japonica</name>
    <dbReference type="NCBI Taxonomy" id="461633"/>
    <lineage>
        <taxon>Eukaryota</taxon>
        <taxon>Viridiplantae</taxon>
        <taxon>Streptophyta</taxon>
        <taxon>Embryophyta</taxon>
        <taxon>Tracheophyta</taxon>
        <taxon>Spermatophyta</taxon>
        <taxon>Magnoliopsida</taxon>
        <taxon>Ranunculales</taxon>
        <taxon>Menispermaceae</taxon>
        <taxon>Menispermoideae</taxon>
        <taxon>Cissampelideae</taxon>
        <taxon>Stephania</taxon>
    </lineage>
</organism>
<dbReference type="AlphaFoldDB" id="A0AAP0NSC3"/>